<dbReference type="GO" id="GO:0008168">
    <property type="term" value="F:methyltransferase activity"/>
    <property type="evidence" value="ECO:0007669"/>
    <property type="project" value="UniProtKB-KW"/>
</dbReference>
<dbReference type="EC" id="2.1.1.-" evidence="3"/>
<organism evidence="3 4">
    <name type="scientific">Levilactobacillus tongjiangensis</name>
    <dbReference type="NCBI Taxonomy" id="2486023"/>
    <lineage>
        <taxon>Bacteria</taxon>
        <taxon>Bacillati</taxon>
        <taxon>Bacillota</taxon>
        <taxon>Bacilli</taxon>
        <taxon>Lactobacillales</taxon>
        <taxon>Lactobacillaceae</taxon>
        <taxon>Levilactobacillus</taxon>
    </lineage>
</organism>
<protein>
    <submittedName>
        <fullName evidence="3">Class I SAM-dependent methyltransferase</fullName>
        <ecNumber evidence="3">2.1.1.-</ecNumber>
    </submittedName>
</protein>
<keyword evidence="1" id="KW-0812">Transmembrane</keyword>
<feature type="domain" description="Methyltransferase type 11" evidence="2">
    <location>
        <begin position="75"/>
        <end position="184"/>
    </location>
</feature>
<dbReference type="EMBL" id="JBHSSK010000026">
    <property type="protein sequence ID" value="MFC6207878.1"/>
    <property type="molecule type" value="Genomic_DNA"/>
</dbReference>
<dbReference type="PANTHER" id="PTHR45277">
    <property type="entry name" value="EXPRESSED PROTEIN"/>
    <property type="match status" value="1"/>
</dbReference>
<feature type="transmembrane region" description="Helical" evidence="1">
    <location>
        <begin position="7"/>
        <end position="28"/>
    </location>
</feature>
<evidence type="ECO:0000259" key="2">
    <source>
        <dbReference type="Pfam" id="PF08241"/>
    </source>
</evidence>
<dbReference type="Proteomes" id="UP001596254">
    <property type="component" value="Unassembled WGS sequence"/>
</dbReference>
<dbReference type="RefSeq" id="WP_125693950.1">
    <property type="nucleotide sequence ID" value="NZ_JBHSSK010000026.1"/>
</dbReference>
<evidence type="ECO:0000313" key="4">
    <source>
        <dbReference type="Proteomes" id="UP001596254"/>
    </source>
</evidence>
<dbReference type="CDD" id="cd02440">
    <property type="entry name" value="AdoMet_MTases"/>
    <property type="match status" value="1"/>
</dbReference>
<evidence type="ECO:0000313" key="3">
    <source>
        <dbReference type="EMBL" id="MFC6207878.1"/>
    </source>
</evidence>
<keyword evidence="4" id="KW-1185">Reference proteome</keyword>
<dbReference type="InterPro" id="IPR013216">
    <property type="entry name" value="Methyltransf_11"/>
</dbReference>
<feature type="transmembrane region" description="Helical" evidence="1">
    <location>
        <begin position="34"/>
        <end position="52"/>
    </location>
</feature>
<evidence type="ECO:0000256" key="1">
    <source>
        <dbReference type="SAM" id="Phobius"/>
    </source>
</evidence>
<accession>A0ABW1SUW2</accession>
<dbReference type="GO" id="GO:0032259">
    <property type="term" value="P:methylation"/>
    <property type="evidence" value="ECO:0007669"/>
    <property type="project" value="UniProtKB-KW"/>
</dbReference>
<dbReference type="SUPFAM" id="SSF53335">
    <property type="entry name" value="S-adenosyl-L-methionine-dependent methyltransferases"/>
    <property type="match status" value="1"/>
</dbReference>
<gene>
    <name evidence="3" type="ORF">ACFP1G_10445</name>
</gene>
<dbReference type="Pfam" id="PF08241">
    <property type="entry name" value="Methyltransf_11"/>
    <property type="match status" value="1"/>
</dbReference>
<keyword evidence="1" id="KW-1133">Transmembrane helix</keyword>
<sequence>MKKGVDAPLVPIVFLLVGIVGTVVAVTSGEWTNYLFPLALFLFAGMYLYTSLWGKYRLIKRVVAEMQLGGHERVLDLGTGHGAFLLEIAQRLSVPGSVIGLDIWKRGDQSGNAMAETQQNIDQAGVSDVSELVTGDMTRLPFEDNYFDEVVASLSIHNVKPKASRQQAIAEAYRVLKPDGHLVILDIEHVNEYRNQLGQLGVRAVSVRHAGLDGMYALLSTRVLVAKK</sequence>
<keyword evidence="3" id="KW-0808">Transferase</keyword>
<name>A0ABW1SUW2_9LACO</name>
<comment type="caution">
    <text evidence="3">The sequence shown here is derived from an EMBL/GenBank/DDBJ whole genome shotgun (WGS) entry which is preliminary data.</text>
</comment>
<proteinExistence type="predicted"/>
<dbReference type="Gene3D" id="3.40.50.150">
    <property type="entry name" value="Vaccinia Virus protein VP39"/>
    <property type="match status" value="1"/>
</dbReference>
<dbReference type="PANTHER" id="PTHR45277:SF1">
    <property type="entry name" value="EXPRESSED PROTEIN"/>
    <property type="match status" value="1"/>
</dbReference>
<keyword evidence="1" id="KW-0472">Membrane</keyword>
<keyword evidence="3" id="KW-0489">Methyltransferase</keyword>
<reference evidence="4" key="1">
    <citation type="journal article" date="2019" name="Int. J. Syst. Evol. Microbiol.">
        <title>The Global Catalogue of Microorganisms (GCM) 10K type strain sequencing project: providing services to taxonomists for standard genome sequencing and annotation.</title>
        <authorList>
            <consortium name="The Broad Institute Genomics Platform"/>
            <consortium name="The Broad Institute Genome Sequencing Center for Infectious Disease"/>
            <person name="Wu L."/>
            <person name="Ma J."/>
        </authorList>
    </citation>
    <scope>NUCLEOTIDE SEQUENCE [LARGE SCALE GENOMIC DNA]</scope>
    <source>
        <strain evidence="4">CCM 8905</strain>
    </source>
</reference>
<dbReference type="InterPro" id="IPR029063">
    <property type="entry name" value="SAM-dependent_MTases_sf"/>
</dbReference>